<dbReference type="KEGG" id="vcop:MM50RIKEN_10940"/>
<name>A0A810Q785_9FIRM</name>
<evidence type="ECO:0000313" key="2">
    <source>
        <dbReference type="Proteomes" id="UP000681035"/>
    </source>
</evidence>
<protein>
    <recommendedName>
        <fullName evidence="3">Helix-turn-helix domain-containing protein</fullName>
    </recommendedName>
</protein>
<proteinExistence type="predicted"/>
<evidence type="ECO:0008006" key="3">
    <source>
        <dbReference type="Google" id="ProtNLM"/>
    </source>
</evidence>
<keyword evidence="2" id="KW-1185">Reference proteome</keyword>
<accession>A0A810Q785</accession>
<sequence>MRKRRSYFKVPNALIFDTTLSFATRRVGMIFFAYCNALGGCRKSYEAIAALAGCSVATAVKAVWELSEAGYLTVKHTKYHSGKLGRTVYGKNTYTVDLALLKKGYTILDRAVLEQELTDSALIVLCAIIVCAGNSSRAFPSISALQKKTGAARSTVCAGLRLLKALKTLLVQLCIKKNQEHSRNSYHICGVAEGNYAAASCDQHIAASDACQAPIEGFSLMGVVRFLANKVKTQITGVLNYLLKERSYRLT</sequence>
<dbReference type="AlphaFoldDB" id="A0A810Q785"/>
<dbReference type="Proteomes" id="UP000681035">
    <property type="component" value="Chromosome"/>
</dbReference>
<dbReference type="Pfam" id="PF13730">
    <property type="entry name" value="HTH_36"/>
    <property type="match status" value="1"/>
</dbReference>
<organism evidence="1 2">
    <name type="scientific">Vescimonas coprocola</name>
    <dbReference type="NCBI Taxonomy" id="2714355"/>
    <lineage>
        <taxon>Bacteria</taxon>
        <taxon>Bacillati</taxon>
        <taxon>Bacillota</taxon>
        <taxon>Clostridia</taxon>
        <taxon>Eubacteriales</taxon>
        <taxon>Oscillospiraceae</taxon>
        <taxon>Vescimonas</taxon>
    </lineage>
</organism>
<evidence type="ECO:0000313" key="1">
    <source>
        <dbReference type="EMBL" id="BCK81331.1"/>
    </source>
</evidence>
<dbReference type="RefSeq" id="WP_213542082.1">
    <property type="nucleotide sequence ID" value="NZ_AP023418.1"/>
</dbReference>
<reference evidence="1" key="1">
    <citation type="submission" date="2020-09" db="EMBL/GenBank/DDBJ databases">
        <title>New species isolated from human feces.</title>
        <authorList>
            <person name="Kitahara M."/>
            <person name="Shigeno Y."/>
            <person name="Shime M."/>
            <person name="Matsumoto Y."/>
            <person name="Nakamura S."/>
            <person name="Motooka D."/>
            <person name="Fukuoka S."/>
            <person name="Nishikawa H."/>
            <person name="Benno Y."/>
        </authorList>
    </citation>
    <scope>NUCLEOTIDE SEQUENCE</scope>
    <source>
        <strain evidence="1">MM50</strain>
    </source>
</reference>
<dbReference type="EMBL" id="AP023418">
    <property type="protein sequence ID" value="BCK81331.1"/>
    <property type="molecule type" value="Genomic_DNA"/>
</dbReference>
<gene>
    <name evidence="1" type="ORF">MM50RIKEN_10940</name>
</gene>